<evidence type="ECO:0000313" key="3">
    <source>
        <dbReference type="EMBL" id="TDC46734.1"/>
    </source>
</evidence>
<dbReference type="InterPro" id="IPR036182">
    <property type="entry name" value="PCuAC_sf"/>
</dbReference>
<dbReference type="OrthoDB" id="5191157at2"/>
<organism evidence="3 4">
    <name type="scientific">Jiangella ureilytica</name>
    <dbReference type="NCBI Taxonomy" id="2530374"/>
    <lineage>
        <taxon>Bacteria</taxon>
        <taxon>Bacillati</taxon>
        <taxon>Actinomycetota</taxon>
        <taxon>Actinomycetes</taxon>
        <taxon>Jiangellales</taxon>
        <taxon>Jiangellaceae</taxon>
        <taxon>Jiangella</taxon>
    </lineage>
</organism>
<feature type="signal peptide" evidence="2">
    <location>
        <begin position="1"/>
        <end position="22"/>
    </location>
</feature>
<dbReference type="SUPFAM" id="SSF110087">
    <property type="entry name" value="DR1885-like metal-binding protein"/>
    <property type="match status" value="1"/>
</dbReference>
<evidence type="ECO:0000256" key="1">
    <source>
        <dbReference type="SAM" id="MobiDB-lite"/>
    </source>
</evidence>
<protein>
    <recommendedName>
        <fullName evidence="5">DNA modification methylase</fullName>
    </recommendedName>
</protein>
<proteinExistence type="predicted"/>
<dbReference type="AlphaFoldDB" id="A0A4R4RC64"/>
<accession>A0A4R4RC64</accession>
<dbReference type="Proteomes" id="UP000295621">
    <property type="component" value="Unassembled WGS sequence"/>
</dbReference>
<name>A0A4R4RC64_9ACTN</name>
<evidence type="ECO:0000256" key="2">
    <source>
        <dbReference type="SAM" id="SignalP"/>
    </source>
</evidence>
<comment type="caution">
    <text evidence="3">The sequence shown here is derived from an EMBL/GenBank/DDBJ whole genome shotgun (WGS) entry which is preliminary data.</text>
</comment>
<dbReference type="RefSeq" id="WP_131987964.1">
    <property type="nucleotide sequence ID" value="NZ_SMKL01000090.1"/>
</dbReference>
<keyword evidence="2" id="KW-0732">Signal</keyword>
<dbReference type="PROSITE" id="PS51257">
    <property type="entry name" value="PROKAR_LIPOPROTEIN"/>
    <property type="match status" value="1"/>
</dbReference>
<dbReference type="EMBL" id="SMKL01000090">
    <property type="protein sequence ID" value="TDC46734.1"/>
    <property type="molecule type" value="Genomic_DNA"/>
</dbReference>
<evidence type="ECO:0008006" key="5">
    <source>
        <dbReference type="Google" id="ProtNLM"/>
    </source>
</evidence>
<reference evidence="3 4" key="1">
    <citation type="submission" date="2019-02" db="EMBL/GenBank/DDBJ databases">
        <title>Draft genome sequences of novel Actinobacteria.</title>
        <authorList>
            <person name="Sahin N."/>
            <person name="Ay H."/>
            <person name="Saygin H."/>
        </authorList>
    </citation>
    <scope>NUCLEOTIDE SEQUENCE [LARGE SCALE GENOMIC DNA]</scope>
    <source>
        <strain evidence="3 4">KC603</strain>
    </source>
</reference>
<feature type="region of interest" description="Disordered" evidence="1">
    <location>
        <begin position="151"/>
        <end position="208"/>
    </location>
</feature>
<sequence length="208" mass="21294">MKVAVRRLLVAAVPVLALALSAAGCGIHEQTQRWYPADNGVNTEAGDIGLRNVQVISDGEGTATVVATLTNRGAAEDELVEVRIGDVTAELADGPVEIPVSGITDLGPDGDRVDGFDVDADPGHTVAVEFRFGAAPRTTVRALVRPAEGQYAEALPAEQRRPSEAPGDGAPTEEATGAPADEATNGAEPPGDEPTGGPADEPTDEPTD</sequence>
<keyword evidence="4" id="KW-1185">Reference proteome</keyword>
<evidence type="ECO:0000313" key="4">
    <source>
        <dbReference type="Proteomes" id="UP000295621"/>
    </source>
</evidence>
<feature type="chain" id="PRO_5020992225" description="DNA modification methylase" evidence="2">
    <location>
        <begin position="23"/>
        <end position="208"/>
    </location>
</feature>
<gene>
    <name evidence="3" type="ORF">E1212_26140</name>
</gene>